<evidence type="ECO:0000256" key="1">
    <source>
        <dbReference type="ARBA" id="ARBA00006284"/>
    </source>
</evidence>
<dbReference type="Gene3D" id="3.90.1510.10">
    <property type="entry name" value="Glycerate kinase, domain 2"/>
    <property type="match status" value="1"/>
</dbReference>
<comment type="caution">
    <text evidence="5">The sequence shown here is derived from an EMBL/GenBank/DDBJ whole genome shotgun (WGS) entry which is preliminary data.</text>
</comment>
<reference evidence="5 6" key="1">
    <citation type="submission" date="2019-01" db="EMBL/GenBank/DDBJ databases">
        <authorList>
            <person name="Chen W.-M."/>
        </authorList>
    </citation>
    <scope>NUCLEOTIDE SEQUENCE [LARGE SCALE GENOMIC DNA]</scope>
    <source>
        <strain evidence="5 6">CCP-7</strain>
    </source>
</reference>
<sequence length="378" mass="37896">MRIVIAPDSFKESLSARDVAHAIESGFRDVLPDADYACIPMADGGEGTLDALIDATGGERVPCTVTGPLGAPVDALFGILGDGRGAIIEMASASGLMLVPEGERDVMRATTYGVGQLIVAALDRGVRDFLIAIGGSATNDGGAGMAQALGVRLLDADGREVARGGGGLGALARIDVSGIDPRVVESRFRVLSDVDNPLVGPRGASAIFGPQKGATPAQVETLDANLRHYADCIAAQLGLAVADTPGAGAAGGLGAGLIAFCNAALEPGIETVADLVGLDAAIAHADLVITGEGRIDGQTIHGKTPIGVARIARRHGKPVVAIAGMLGAGAEETFAHGIDAMFGVVPGPCTVADALAAASENVRATARNIAATIRIALP</sequence>
<dbReference type="GO" id="GO:0008887">
    <property type="term" value="F:glycerate kinase activity"/>
    <property type="evidence" value="ECO:0007669"/>
    <property type="project" value="UniProtKB-UniRule"/>
</dbReference>
<dbReference type="AlphaFoldDB" id="A0A437M7I1"/>
<evidence type="ECO:0000256" key="4">
    <source>
        <dbReference type="PIRNR" id="PIRNR006078"/>
    </source>
</evidence>
<keyword evidence="6" id="KW-1185">Reference proteome</keyword>
<proteinExistence type="inferred from homology"/>
<dbReference type="Gene3D" id="3.40.50.10350">
    <property type="entry name" value="Glycerate kinase, domain 1"/>
    <property type="match status" value="1"/>
</dbReference>
<dbReference type="InterPro" id="IPR018193">
    <property type="entry name" value="Glyc_kinase_flavodox-like_fold"/>
</dbReference>
<keyword evidence="2 4" id="KW-0808">Transferase</keyword>
<dbReference type="NCBIfam" id="TIGR00045">
    <property type="entry name" value="glycerate kinase"/>
    <property type="match status" value="1"/>
</dbReference>
<dbReference type="InterPro" id="IPR036129">
    <property type="entry name" value="Glycerate_kinase_sf"/>
</dbReference>
<accession>A0A437M7I1</accession>
<dbReference type="Pfam" id="PF02595">
    <property type="entry name" value="Gly_kinase"/>
    <property type="match status" value="1"/>
</dbReference>
<evidence type="ECO:0000256" key="3">
    <source>
        <dbReference type="ARBA" id="ARBA00022777"/>
    </source>
</evidence>
<dbReference type="InterPro" id="IPR018197">
    <property type="entry name" value="Glycerate_kinase_RE-like"/>
</dbReference>
<evidence type="ECO:0000313" key="5">
    <source>
        <dbReference type="EMBL" id="RVT93587.1"/>
    </source>
</evidence>
<name>A0A437M7I1_9SPHN</name>
<keyword evidence="3 4" id="KW-0418">Kinase</keyword>
<dbReference type="PIRSF" id="PIRSF006078">
    <property type="entry name" value="GlxK"/>
    <property type="match status" value="1"/>
</dbReference>
<dbReference type="PANTHER" id="PTHR21599:SF0">
    <property type="entry name" value="GLYCERATE KINASE"/>
    <property type="match status" value="1"/>
</dbReference>
<comment type="similarity">
    <text evidence="1 4">Belongs to the glycerate kinase type-1 family.</text>
</comment>
<organism evidence="5 6">
    <name type="scientific">Sphingomonas crocodyli</name>
    <dbReference type="NCBI Taxonomy" id="1979270"/>
    <lineage>
        <taxon>Bacteria</taxon>
        <taxon>Pseudomonadati</taxon>
        <taxon>Pseudomonadota</taxon>
        <taxon>Alphaproteobacteria</taxon>
        <taxon>Sphingomonadales</taxon>
        <taxon>Sphingomonadaceae</taxon>
        <taxon>Sphingomonas</taxon>
    </lineage>
</organism>
<dbReference type="OrthoDB" id="9774290at2"/>
<gene>
    <name evidence="5" type="ORF">EOD43_06885</name>
</gene>
<dbReference type="InterPro" id="IPR004381">
    <property type="entry name" value="Glycerate_kinase"/>
</dbReference>
<dbReference type="Proteomes" id="UP000282971">
    <property type="component" value="Unassembled WGS sequence"/>
</dbReference>
<dbReference type="SUPFAM" id="SSF110738">
    <property type="entry name" value="Glycerate kinase I"/>
    <property type="match status" value="1"/>
</dbReference>
<dbReference type="RefSeq" id="WP_127742354.1">
    <property type="nucleotide sequence ID" value="NZ_SACN01000001.1"/>
</dbReference>
<dbReference type="EMBL" id="SACN01000001">
    <property type="protein sequence ID" value="RVT93587.1"/>
    <property type="molecule type" value="Genomic_DNA"/>
</dbReference>
<dbReference type="GO" id="GO:0031388">
    <property type="term" value="P:organic acid phosphorylation"/>
    <property type="evidence" value="ECO:0007669"/>
    <property type="project" value="UniProtKB-UniRule"/>
</dbReference>
<evidence type="ECO:0000313" key="6">
    <source>
        <dbReference type="Proteomes" id="UP000282971"/>
    </source>
</evidence>
<dbReference type="PANTHER" id="PTHR21599">
    <property type="entry name" value="GLYCERATE KINASE"/>
    <property type="match status" value="1"/>
</dbReference>
<protein>
    <submittedName>
        <fullName evidence="5">Glycerate kinase</fullName>
    </submittedName>
</protein>
<evidence type="ECO:0000256" key="2">
    <source>
        <dbReference type="ARBA" id="ARBA00022679"/>
    </source>
</evidence>